<dbReference type="Proteomes" id="UP000537592">
    <property type="component" value="Unassembled WGS sequence"/>
</dbReference>
<sequence length="160" mass="17298">MKQSAIRRATMGAVAAALLSSIPLFGAMPVAHAQEGVCARITTFLEDRKALVTRINKMGKRPDPRNACTLFRNLVSNGNAAIKWLETNKDWCQIPDQFISGLKADNAKADEIRGQACRAATQQAAMEKRARENAQNRPQMLGGSDGDPVTGRIPIPQGAL</sequence>
<evidence type="ECO:0008006" key="5">
    <source>
        <dbReference type="Google" id="ProtNLM"/>
    </source>
</evidence>
<feature type="signal peptide" evidence="2">
    <location>
        <begin position="1"/>
        <end position="33"/>
    </location>
</feature>
<feature type="region of interest" description="Disordered" evidence="1">
    <location>
        <begin position="123"/>
        <end position="160"/>
    </location>
</feature>
<gene>
    <name evidence="3" type="ORF">FHS81_001083</name>
</gene>
<dbReference type="RefSeq" id="WP_183751018.1">
    <property type="nucleotide sequence ID" value="NZ_JACICC010000002.1"/>
</dbReference>
<reference evidence="3 4" key="1">
    <citation type="submission" date="2020-08" db="EMBL/GenBank/DDBJ databases">
        <title>Genomic Encyclopedia of Type Strains, Phase IV (KMG-IV): sequencing the most valuable type-strain genomes for metagenomic binning, comparative biology and taxonomic classification.</title>
        <authorList>
            <person name="Goeker M."/>
        </authorList>
    </citation>
    <scope>NUCLEOTIDE SEQUENCE [LARGE SCALE GENOMIC DNA]</scope>
    <source>
        <strain evidence="3 4">DSM 28760</strain>
    </source>
</reference>
<accession>A0A7W6EFT0</accession>
<evidence type="ECO:0000313" key="3">
    <source>
        <dbReference type="EMBL" id="MBB3809013.1"/>
    </source>
</evidence>
<evidence type="ECO:0000256" key="1">
    <source>
        <dbReference type="SAM" id="MobiDB-lite"/>
    </source>
</evidence>
<dbReference type="EMBL" id="JACICC010000002">
    <property type="protein sequence ID" value="MBB3809013.1"/>
    <property type="molecule type" value="Genomic_DNA"/>
</dbReference>
<name>A0A7W6EFT0_9HYPH</name>
<comment type="caution">
    <text evidence="3">The sequence shown here is derived from an EMBL/GenBank/DDBJ whole genome shotgun (WGS) entry which is preliminary data.</text>
</comment>
<evidence type="ECO:0000256" key="2">
    <source>
        <dbReference type="SAM" id="SignalP"/>
    </source>
</evidence>
<proteinExistence type="predicted"/>
<feature type="chain" id="PRO_5031565286" description="Secreted protein" evidence="2">
    <location>
        <begin position="34"/>
        <end position="160"/>
    </location>
</feature>
<keyword evidence="2" id="KW-0732">Signal</keyword>
<protein>
    <recommendedName>
        <fullName evidence="5">Secreted protein</fullName>
    </recommendedName>
</protein>
<dbReference type="AlphaFoldDB" id="A0A7W6EFT0"/>
<organism evidence="3 4">
    <name type="scientific">Pseudochelatococcus contaminans</name>
    <dbReference type="NCBI Taxonomy" id="1538103"/>
    <lineage>
        <taxon>Bacteria</taxon>
        <taxon>Pseudomonadati</taxon>
        <taxon>Pseudomonadota</taxon>
        <taxon>Alphaproteobacteria</taxon>
        <taxon>Hyphomicrobiales</taxon>
        <taxon>Chelatococcaceae</taxon>
        <taxon>Pseudochelatococcus</taxon>
    </lineage>
</organism>
<keyword evidence="4" id="KW-1185">Reference proteome</keyword>
<evidence type="ECO:0000313" key="4">
    <source>
        <dbReference type="Proteomes" id="UP000537592"/>
    </source>
</evidence>